<dbReference type="PANTHER" id="PTHR21666:SF270">
    <property type="entry name" value="MUREIN HYDROLASE ACTIVATOR ENVC"/>
    <property type="match status" value="1"/>
</dbReference>
<name>A0A926HTJ7_9FIRM</name>
<dbReference type="RefSeq" id="WP_249299679.1">
    <property type="nucleotide sequence ID" value="NZ_JACRSP010000002.1"/>
</dbReference>
<accession>A0A926HTJ7</accession>
<keyword evidence="4" id="KW-1185">Reference proteome</keyword>
<comment type="caution">
    <text evidence="3">The sequence shown here is derived from an EMBL/GenBank/DDBJ whole genome shotgun (WGS) entry which is preliminary data.</text>
</comment>
<gene>
    <name evidence="3" type="ORF">H8695_04450</name>
</gene>
<feature type="compositionally biased region" description="Basic residues" evidence="1">
    <location>
        <begin position="1"/>
        <end position="28"/>
    </location>
</feature>
<organism evidence="3 4">
    <name type="scientific">Feifania hominis</name>
    <dbReference type="NCBI Taxonomy" id="2763660"/>
    <lineage>
        <taxon>Bacteria</taxon>
        <taxon>Bacillati</taxon>
        <taxon>Bacillota</taxon>
        <taxon>Clostridia</taxon>
        <taxon>Eubacteriales</taxon>
        <taxon>Feifaniaceae</taxon>
        <taxon>Feifania</taxon>
    </lineage>
</organism>
<sequence length="371" mass="40022">MQRNPHRRGAVRHRPPAPRRRSATRTKRGTPGTIPKSLKFQLIASALILVFAIGIANMKNAVTAPVMKSFQKGLTQSMDLEDLNRMLRDFAKSVPVFSGFFEEEEGVPVFEPTDGTGGTGTDSEPGNTDNPDPAEEGADPPPGEPETSYDDDGEILDVYEDEQGELAPTSAIGGGDLQTLSLIEDFGTEDLAEIAGSYYTGYLTYYTGLLEQAHDEIEHNRLLAQMAEMELPDNAIDEKIDLGVKLKMPLSGTMTCDFGYRIHPITGKIGFHSGVDLGAATGTTIKSAAAGTVIEVGTSAVYGKYVIVEHSNKLKTFYAHMSKTSVKQGKKVKAGTKLGEVGSTGVSTGPHLHFEIRYDGKVVNPRKILGF</sequence>
<dbReference type="Pfam" id="PF01551">
    <property type="entry name" value="Peptidase_M23"/>
    <property type="match status" value="1"/>
</dbReference>
<dbReference type="AlphaFoldDB" id="A0A926HTJ7"/>
<dbReference type="Proteomes" id="UP000620366">
    <property type="component" value="Unassembled WGS sequence"/>
</dbReference>
<evidence type="ECO:0000259" key="2">
    <source>
        <dbReference type="Pfam" id="PF01551"/>
    </source>
</evidence>
<dbReference type="PANTHER" id="PTHR21666">
    <property type="entry name" value="PEPTIDASE-RELATED"/>
    <property type="match status" value="1"/>
</dbReference>
<dbReference type="SUPFAM" id="SSF51261">
    <property type="entry name" value="Duplicated hybrid motif"/>
    <property type="match status" value="1"/>
</dbReference>
<proteinExistence type="predicted"/>
<protein>
    <submittedName>
        <fullName evidence="3">M23 family metallopeptidase</fullName>
    </submittedName>
</protein>
<evidence type="ECO:0000313" key="4">
    <source>
        <dbReference type="Proteomes" id="UP000620366"/>
    </source>
</evidence>
<dbReference type="InterPro" id="IPR050570">
    <property type="entry name" value="Cell_wall_metabolism_enzyme"/>
</dbReference>
<dbReference type="CDD" id="cd12797">
    <property type="entry name" value="M23_peptidase"/>
    <property type="match status" value="1"/>
</dbReference>
<dbReference type="EMBL" id="JACRSP010000002">
    <property type="protein sequence ID" value="MBC8535939.1"/>
    <property type="molecule type" value="Genomic_DNA"/>
</dbReference>
<dbReference type="InterPro" id="IPR016047">
    <property type="entry name" value="M23ase_b-sheet_dom"/>
</dbReference>
<dbReference type="Gene3D" id="2.70.70.10">
    <property type="entry name" value="Glucose Permease (Domain IIA)"/>
    <property type="match status" value="1"/>
</dbReference>
<feature type="region of interest" description="Disordered" evidence="1">
    <location>
        <begin position="105"/>
        <end position="152"/>
    </location>
</feature>
<reference evidence="3" key="1">
    <citation type="submission" date="2020-08" db="EMBL/GenBank/DDBJ databases">
        <title>Genome public.</title>
        <authorList>
            <person name="Liu C."/>
            <person name="Sun Q."/>
        </authorList>
    </citation>
    <scope>NUCLEOTIDE SEQUENCE</scope>
    <source>
        <strain evidence="3">BX7</strain>
    </source>
</reference>
<evidence type="ECO:0000313" key="3">
    <source>
        <dbReference type="EMBL" id="MBC8535939.1"/>
    </source>
</evidence>
<feature type="domain" description="M23ase beta-sheet core" evidence="2">
    <location>
        <begin position="271"/>
        <end position="365"/>
    </location>
</feature>
<dbReference type="InterPro" id="IPR011055">
    <property type="entry name" value="Dup_hybrid_motif"/>
</dbReference>
<feature type="region of interest" description="Disordered" evidence="1">
    <location>
        <begin position="1"/>
        <end position="34"/>
    </location>
</feature>
<evidence type="ECO:0000256" key="1">
    <source>
        <dbReference type="SAM" id="MobiDB-lite"/>
    </source>
</evidence>
<dbReference type="GO" id="GO:0004222">
    <property type="term" value="F:metalloendopeptidase activity"/>
    <property type="evidence" value="ECO:0007669"/>
    <property type="project" value="TreeGrafter"/>
</dbReference>